<feature type="domain" description="Nitrite/Sulfite reductase ferredoxin-like" evidence="9">
    <location>
        <begin position="302"/>
        <end position="367"/>
    </location>
</feature>
<evidence type="ECO:0000313" key="11">
    <source>
        <dbReference type="Proteomes" id="UP001211711"/>
    </source>
</evidence>
<keyword evidence="11" id="KW-1185">Reference proteome</keyword>
<dbReference type="InterPro" id="IPR012798">
    <property type="entry name" value="Cbl_synth_CobG-like"/>
</dbReference>
<dbReference type="InterPro" id="IPR006066">
    <property type="entry name" value="NO2/SO3_Rdtase_FeS/sirohaem_BS"/>
</dbReference>
<dbReference type="EMBL" id="JAQMTI010000202">
    <property type="protein sequence ID" value="MDB9442927.1"/>
    <property type="molecule type" value="Genomic_DNA"/>
</dbReference>
<evidence type="ECO:0000256" key="6">
    <source>
        <dbReference type="ARBA" id="ARBA00023004"/>
    </source>
</evidence>
<dbReference type="Proteomes" id="UP001211711">
    <property type="component" value="Unassembled WGS sequence"/>
</dbReference>
<sequence>MTILLSPFTACPGLFYTTPAQDGILSRLRIPGGILNSEQLHAIANIADNYGGGYVDVTNRANLQIREIKQEINIDILQQLQKMGLGSINPAVDHIRNIMTSPITGIDSQELIDTHPLVKAWDEYITENSHLGGLSAKFSVGFDGGGKLSLKHFPNDITLAAVDIDQGGRKEPKFFPTGKWGHKLVYLILHFCGGEKEKFFINTGILLTPAQCIPFLGALAEVYLQHTDPSSRRKPRLREVIDNLGWENYLQQATEYLTANNLQVAKEIASQNLTQISKLANLHDEAKHNNQNNQEMYHIGIHEQKQSGLYYIGVVLPLGRLQTWQMRGLADLAAKYGNSNLRLTPWQNLLITDIAQEHIAQVQREIAHLELSYSATNIKSGLVSCSGKRGCAAAATDTKTHALTLGEYLETHITLDSAINIHFSGCVKSCAQHHQSDITLLGVKIEAENESREGYQVYLGDDTLQQFGRPIYENVTFAELPQLMERMLKVYQMKRVSSQESFREFANRYDISELKQLFTVQSI</sequence>
<keyword evidence="6" id="KW-0408">Iron</keyword>
<dbReference type="InterPro" id="IPR006067">
    <property type="entry name" value="NO2/SO3_Rdtase_4Fe4S_dom"/>
</dbReference>
<keyword evidence="3" id="KW-0349">Heme</keyword>
<comment type="similarity">
    <text evidence="1">Belongs to the nitrite and sulfite reductase 4Fe-4S domain family.</text>
</comment>
<dbReference type="GO" id="GO:0043818">
    <property type="term" value="F:precorrin-3B synthase activity"/>
    <property type="evidence" value="ECO:0007669"/>
    <property type="project" value="UniProtKB-EC"/>
</dbReference>
<dbReference type="EC" id="1.14.13.83" evidence="10"/>
<evidence type="ECO:0000313" key="10">
    <source>
        <dbReference type="EMBL" id="MDB9442927.1"/>
    </source>
</evidence>
<evidence type="ECO:0000256" key="5">
    <source>
        <dbReference type="ARBA" id="ARBA00023002"/>
    </source>
</evidence>
<keyword evidence="5 10" id="KW-0560">Oxidoreductase</keyword>
<reference evidence="10 11" key="1">
    <citation type="submission" date="2023-01" db="EMBL/GenBank/DDBJ databases">
        <title>Genomes from the Australian National Cyanobacteria Reference Collection.</title>
        <authorList>
            <person name="Willis A."/>
            <person name="Lee E.M.F."/>
        </authorList>
    </citation>
    <scope>NUCLEOTIDE SEQUENCE [LARGE SCALE GENOMIC DNA]</scope>
    <source>
        <strain evidence="10 11">CS-549</strain>
    </source>
</reference>
<dbReference type="Pfam" id="PF01077">
    <property type="entry name" value="NIR_SIR"/>
    <property type="match status" value="1"/>
</dbReference>
<dbReference type="InterPro" id="IPR045854">
    <property type="entry name" value="NO2/SO3_Rdtase_4Fe4S_sf"/>
</dbReference>
<dbReference type="InterPro" id="IPR036136">
    <property type="entry name" value="Nit/Sulf_reduc_fer-like_dom_sf"/>
</dbReference>
<dbReference type="PANTHER" id="PTHR32439:SF0">
    <property type="entry name" value="FERREDOXIN--NITRITE REDUCTASE, CHLOROPLASTIC"/>
    <property type="match status" value="1"/>
</dbReference>
<proteinExistence type="inferred from homology"/>
<feature type="domain" description="Nitrite/Sulfite reductase ferredoxin-like" evidence="9">
    <location>
        <begin position="23"/>
        <end position="81"/>
    </location>
</feature>
<feature type="domain" description="Nitrite/sulphite reductase 4Fe-4S" evidence="8">
    <location>
        <begin position="93"/>
        <end position="258"/>
    </location>
</feature>
<organism evidence="10 11">
    <name type="scientific">Sphaerospermopsis kisseleviana CS-549</name>
    <dbReference type="NCBI Taxonomy" id="3021783"/>
    <lineage>
        <taxon>Bacteria</taxon>
        <taxon>Bacillati</taxon>
        <taxon>Cyanobacteriota</taxon>
        <taxon>Cyanophyceae</taxon>
        <taxon>Nostocales</taxon>
        <taxon>Aphanizomenonaceae</taxon>
        <taxon>Sphaerospermopsis</taxon>
        <taxon>Sphaerospermopsis kisseleviana</taxon>
    </lineage>
</organism>
<dbReference type="InterPro" id="IPR051329">
    <property type="entry name" value="NIR_SIR_4Fe-4S"/>
</dbReference>
<evidence type="ECO:0000259" key="8">
    <source>
        <dbReference type="Pfam" id="PF01077"/>
    </source>
</evidence>
<evidence type="ECO:0000256" key="7">
    <source>
        <dbReference type="ARBA" id="ARBA00023014"/>
    </source>
</evidence>
<accession>A0ABT4ZW25</accession>
<dbReference type="Gene3D" id="3.30.413.10">
    <property type="entry name" value="Sulfite Reductase Hemoprotein, domain 1"/>
    <property type="match status" value="2"/>
</dbReference>
<gene>
    <name evidence="10" type="primary">cobG</name>
    <name evidence="10" type="ORF">PN497_16385</name>
</gene>
<dbReference type="Pfam" id="PF03460">
    <property type="entry name" value="NIR_SIR_ferr"/>
    <property type="match status" value="2"/>
</dbReference>
<keyword evidence="7" id="KW-0411">Iron-sulfur</keyword>
<dbReference type="PROSITE" id="PS00365">
    <property type="entry name" value="NIR_SIR"/>
    <property type="match status" value="1"/>
</dbReference>
<dbReference type="SUPFAM" id="SSF56014">
    <property type="entry name" value="Nitrite and sulphite reductase 4Fe-4S domain-like"/>
    <property type="match status" value="2"/>
</dbReference>
<dbReference type="PANTHER" id="PTHR32439">
    <property type="entry name" value="FERREDOXIN--NITRITE REDUCTASE, CHLOROPLASTIC"/>
    <property type="match status" value="1"/>
</dbReference>
<evidence type="ECO:0000256" key="2">
    <source>
        <dbReference type="ARBA" id="ARBA00022485"/>
    </source>
</evidence>
<comment type="caution">
    <text evidence="10">The sequence shown here is derived from an EMBL/GenBank/DDBJ whole genome shotgun (WGS) entry which is preliminary data.</text>
</comment>
<keyword evidence="4" id="KW-0479">Metal-binding</keyword>
<name>A0ABT4ZW25_9CYAN</name>
<dbReference type="NCBIfam" id="TIGR02435">
    <property type="entry name" value="CobG"/>
    <property type="match status" value="1"/>
</dbReference>
<keyword evidence="2" id="KW-0004">4Fe-4S</keyword>
<evidence type="ECO:0000256" key="1">
    <source>
        <dbReference type="ARBA" id="ARBA00010429"/>
    </source>
</evidence>
<dbReference type="Gene3D" id="3.90.480.10">
    <property type="entry name" value="Sulfite Reductase Hemoprotein,Domain 2"/>
    <property type="match status" value="1"/>
</dbReference>
<evidence type="ECO:0000256" key="4">
    <source>
        <dbReference type="ARBA" id="ARBA00022723"/>
    </source>
</evidence>
<dbReference type="SUPFAM" id="SSF55124">
    <property type="entry name" value="Nitrite/Sulfite reductase N-terminal domain-like"/>
    <property type="match status" value="2"/>
</dbReference>
<protein>
    <submittedName>
        <fullName evidence="10">Precorrin-3B synthase</fullName>
        <ecNumber evidence="10">1.14.13.83</ecNumber>
    </submittedName>
</protein>
<evidence type="ECO:0000256" key="3">
    <source>
        <dbReference type="ARBA" id="ARBA00022617"/>
    </source>
</evidence>
<evidence type="ECO:0000259" key="9">
    <source>
        <dbReference type="Pfam" id="PF03460"/>
    </source>
</evidence>
<dbReference type="InterPro" id="IPR005117">
    <property type="entry name" value="NiRdtase/SiRdtase_haem-b_fer"/>
</dbReference>